<dbReference type="NCBIfam" id="TIGR00231">
    <property type="entry name" value="small_GTP"/>
    <property type="match status" value="1"/>
</dbReference>
<dbReference type="SMART" id="SM00173">
    <property type="entry name" value="RAS"/>
    <property type="match status" value="1"/>
</dbReference>
<dbReference type="InterPro" id="IPR003578">
    <property type="entry name" value="Small_GTPase_Rho"/>
</dbReference>
<dbReference type="PROSITE" id="PS51419">
    <property type="entry name" value="RAB"/>
    <property type="match status" value="1"/>
</dbReference>
<proteinExistence type="predicted"/>
<dbReference type="CDD" id="cd00157">
    <property type="entry name" value="Rho"/>
    <property type="match status" value="1"/>
</dbReference>
<comment type="caution">
    <text evidence="3">The sequence shown here is derived from an EMBL/GenBank/DDBJ whole genome shotgun (WGS) entry which is preliminary data.</text>
</comment>
<evidence type="ECO:0000313" key="3">
    <source>
        <dbReference type="EMBL" id="KAJ5070273.1"/>
    </source>
</evidence>
<dbReference type="GO" id="GO:0003924">
    <property type="term" value="F:GTPase activity"/>
    <property type="evidence" value="ECO:0007669"/>
    <property type="project" value="InterPro"/>
</dbReference>
<evidence type="ECO:0000256" key="1">
    <source>
        <dbReference type="ARBA" id="ARBA00022741"/>
    </source>
</evidence>
<dbReference type="GO" id="GO:0005525">
    <property type="term" value="F:GTP binding"/>
    <property type="evidence" value="ECO:0007669"/>
    <property type="project" value="UniProtKB-KW"/>
</dbReference>
<dbReference type="Pfam" id="PF00071">
    <property type="entry name" value="Ras"/>
    <property type="match status" value="1"/>
</dbReference>
<dbReference type="InterPro" id="IPR005225">
    <property type="entry name" value="Small_GTP-bd"/>
</dbReference>
<dbReference type="PRINTS" id="PR00449">
    <property type="entry name" value="RASTRNSFRMNG"/>
</dbReference>
<dbReference type="EMBL" id="JAPDFW010000097">
    <property type="protein sequence ID" value="KAJ5070273.1"/>
    <property type="molecule type" value="Genomic_DNA"/>
</dbReference>
<dbReference type="Gene3D" id="3.40.50.300">
    <property type="entry name" value="P-loop containing nucleotide triphosphate hydrolases"/>
    <property type="match status" value="1"/>
</dbReference>
<dbReference type="SMART" id="SM00174">
    <property type="entry name" value="RHO"/>
    <property type="match status" value="1"/>
</dbReference>
<evidence type="ECO:0000256" key="2">
    <source>
        <dbReference type="ARBA" id="ARBA00023134"/>
    </source>
</evidence>
<gene>
    <name evidence="3" type="ORF">M0811_11121</name>
</gene>
<reference evidence="3" key="1">
    <citation type="submission" date="2022-10" db="EMBL/GenBank/DDBJ databases">
        <title>Novel sulphate-reducing endosymbionts in the free-living metamonad Anaeramoeba.</title>
        <authorList>
            <person name="Jerlstrom-Hultqvist J."/>
            <person name="Cepicka I."/>
            <person name="Gallot-Lavallee L."/>
            <person name="Salas-Leiva D."/>
            <person name="Curtis B.A."/>
            <person name="Zahonova K."/>
            <person name="Pipaliya S."/>
            <person name="Dacks J."/>
            <person name="Roger A.J."/>
        </authorList>
    </citation>
    <scope>NUCLEOTIDE SEQUENCE</scope>
    <source>
        <strain evidence="3">BMAN</strain>
    </source>
</reference>
<dbReference type="SUPFAM" id="SSF52540">
    <property type="entry name" value="P-loop containing nucleoside triphosphate hydrolases"/>
    <property type="match status" value="1"/>
</dbReference>
<dbReference type="PANTHER" id="PTHR24072">
    <property type="entry name" value="RHO FAMILY GTPASE"/>
    <property type="match status" value="1"/>
</dbReference>
<dbReference type="AlphaFoldDB" id="A0A9Q0R8D6"/>
<keyword evidence="1" id="KW-0547">Nucleotide-binding</keyword>
<dbReference type="Proteomes" id="UP001149090">
    <property type="component" value="Unassembled WGS sequence"/>
</dbReference>
<organism evidence="3 4">
    <name type="scientific">Anaeramoeba ignava</name>
    <name type="common">Anaerobic marine amoeba</name>
    <dbReference type="NCBI Taxonomy" id="1746090"/>
    <lineage>
        <taxon>Eukaryota</taxon>
        <taxon>Metamonada</taxon>
        <taxon>Anaeramoebidae</taxon>
        <taxon>Anaeramoeba</taxon>
    </lineage>
</organism>
<sequence>MNSIKFVIVGDGGVGKTSLITTYTTGAFPGEYMPTVYENYSVNKEVDGETFSLGFWDTAGQDDYDKLRPLSYPHTSVFLICFSLISHSSFENVWIKWVPEIHHHCPDVPFVLVGTKLDLRENQDVIQKLEKIDSSPITSQQGRDLAKEIKAFKYLECSAFTQTNVDLVFEQAIRAFISINKPDLPKKNNCFLL</sequence>
<keyword evidence="2" id="KW-0342">GTP-binding</keyword>
<keyword evidence="4" id="KW-1185">Reference proteome</keyword>
<dbReference type="PROSITE" id="PS51420">
    <property type="entry name" value="RHO"/>
    <property type="match status" value="1"/>
</dbReference>
<dbReference type="InterPro" id="IPR027417">
    <property type="entry name" value="P-loop_NTPase"/>
</dbReference>
<protein>
    <submittedName>
        <fullName evidence="3">Uncharacterized protein</fullName>
    </submittedName>
</protein>
<dbReference type="GO" id="GO:0007264">
    <property type="term" value="P:small GTPase-mediated signal transduction"/>
    <property type="evidence" value="ECO:0007669"/>
    <property type="project" value="InterPro"/>
</dbReference>
<dbReference type="OrthoDB" id="8830751at2759"/>
<dbReference type="SMART" id="SM00176">
    <property type="entry name" value="RAN"/>
    <property type="match status" value="1"/>
</dbReference>
<dbReference type="FunFam" id="3.40.50.300:FF:000118">
    <property type="entry name" value="Rho-related GTP-binding protein RhoG"/>
    <property type="match status" value="1"/>
</dbReference>
<dbReference type="PROSITE" id="PS51421">
    <property type="entry name" value="RAS"/>
    <property type="match status" value="1"/>
</dbReference>
<dbReference type="InterPro" id="IPR001806">
    <property type="entry name" value="Small_GTPase"/>
</dbReference>
<accession>A0A9Q0R8D6</accession>
<dbReference type="SMART" id="SM00175">
    <property type="entry name" value="RAB"/>
    <property type="match status" value="1"/>
</dbReference>
<evidence type="ECO:0000313" key="4">
    <source>
        <dbReference type="Proteomes" id="UP001149090"/>
    </source>
</evidence>
<name>A0A9Q0R8D6_ANAIG</name>